<dbReference type="GO" id="GO:0016020">
    <property type="term" value="C:membrane"/>
    <property type="evidence" value="ECO:0007669"/>
    <property type="project" value="UniProtKB-SubCell"/>
</dbReference>
<dbReference type="AlphaFoldDB" id="A0ABD3ABT8"/>
<evidence type="ECO:0000256" key="2">
    <source>
        <dbReference type="ARBA" id="ARBA00022692"/>
    </source>
</evidence>
<name>A0ABD3ABT8_9GENT</name>
<evidence type="ECO:0000256" key="5">
    <source>
        <dbReference type="SAM" id="MobiDB-lite"/>
    </source>
</evidence>
<feature type="transmembrane region" description="Helical" evidence="6">
    <location>
        <begin position="99"/>
        <end position="119"/>
    </location>
</feature>
<evidence type="ECO:0000256" key="3">
    <source>
        <dbReference type="ARBA" id="ARBA00022989"/>
    </source>
</evidence>
<dbReference type="Pfam" id="PF03168">
    <property type="entry name" value="LEA_2"/>
    <property type="match status" value="1"/>
</dbReference>
<evidence type="ECO:0000259" key="7">
    <source>
        <dbReference type="Pfam" id="PF03168"/>
    </source>
</evidence>
<dbReference type="Proteomes" id="UP001630127">
    <property type="component" value="Unassembled WGS sequence"/>
</dbReference>
<evidence type="ECO:0000313" key="9">
    <source>
        <dbReference type="Proteomes" id="UP001630127"/>
    </source>
</evidence>
<dbReference type="PANTHER" id="PTHR31234">
    <property type="entry name" value="LATE EMBRYOGENESIS ABUNDANT (LEA) HYDROXYPROLINE-RICH GLYCOPROTEIN FAMILY"/>
    <property type="match status" value="1"/>
</dbReference>
<dbReference type="InterPro" id="IPR004864">
    <property type="entry name" value="LEA_2"/>
</dbReference>
<proteinExistence type="predicted"/>
<keyword evidence="3 6" id="KW-1133">Transmembrane helix</keyword>
<evidence type="ECO:0000256" key="4">
    <source>
        <dbReference type="ARBA" id="ARBA00023136"/>
    </source>
</evidence>
<gene>
    <name evidence="8" type="ORF">ACH5RR_007945</name>
</gene>
<feature type="compositionally biased region" description="Polar residues" evidence="5">
    <location>
        <begin position="28"/>
        <end position="38"/>
    </location>
</feature>
<keyword evidence="2 6" id="KW-0812">Transmembrane</keyword>
<accession>A0ABD3ABT8</accession>
<dbReference type="Gene3D" id="2.60.40.1820">
    <property type="match status" value="1"/>
</dbReference>
<dbReference type="InterPro" id="IPR044839">
    <property type="entry name" value="NDR1-like"/>
</dbReference>
<feature type="transmembrane region" description="Helical" evidence="6">
    <location>
        <begin position="57"/>
        <end position="87"/>
    </location>
</feature>
<comment type="caution">
    <text evidence="8">The sequence shown here is derived from an EMBL/GenBank/DDBJ whole genome shotgun (WGS) entry which is preliminary data.</text>
</comment>
<evidence type="ECO:0000256" key="6">
    <source>
        <dbReference type="SAM" id="Phobius"/>
    </source>
</evidence>
<comment type="subcellular location">
    <subcellularLocation>
        <location evidence="1">Membrane</location>
        <topology evidence="1">Single-pass membrane protein</topology>
    </subcellularLocation>
</comment>
<evidence type="ECO:0000256" key="1">
    <source>
        <dbReference type="ARBA" id="ARBA00004167"/>
    </source>
</evidence>
<organism evidence="8 9">
    <name type="scientific">Cinchona calisaya</name>
    <dbReference type="NCBI Taxonomy" id="153742"/>
    <lineage>
        <taxon>Eukaryota</taxon>
        <taxon>Viridiplantae</taxon>
        <taxon>Streptophyta</taxon>
        <taxon>Embryophyta</taxon>
        <taxon>Tracheophyta</taxon>
        <taxon>Spermatophyta</taxon>
        <taxon>Magnoliopsida</taxon>
        <taxon>eudicotyledons</taxon>
        <taxon>Gunneridae</taxon>
        <taxon>Pentapetalae</taxon>
        <taxon>asterids</taxon>
        <taxon>lamiids</taxon>
        <taxon>Gentianales</taxon>
        <taxon>Rubiaceae</taxon>
        <taxon>Cinchonoideae</taxon>
        <taxon>Cinchoneae</taxon>
        <taxon>Cinchona</taxon>
    </lineage>
</organism>
<reference evidence="8 9" key="1">
    <citation type="submission" date="2024-11" db="EMBL/GenBank/DDBJ databases">
        <title>A near-complete genome assembly of Cinchona calisaya.</title>
        <authorList>
            <person name="Lian D.C."/>
            <person name="Zhao X.W."/>
            <person name="Wei L."/>
        </authorList>
    </citation>
    <scope>NUCLEOTIDE SEQUENCE [LARGE SCALE GENOMIC DNA]</scope>
    <source>
        <tissue evidence="8">Nenye</tissue>
    </source>
</reference>
<protein>
    <recommendedName>
        <fullName evidence="7">Late embryogenesis abundant protein LEA-2 subgroup domain-containing protein</fullName>
    </recommendedName>
</protein>
<evidence type="ECO:0000313" key="8">
    <source>
        <dbReference type="EMBL" id="KAL3528623.1"/>
    </source>
</evidence>
<feature type="compositionally biased region" description="Low complexity" evidence="5">
    <location>
        <begin position="7"/>
        <end position="22"/>
    </location>
</feature>
<dbReference type="PANTHER" id="PTHR31234:SF2">
    <property type="entry name" value="OS05G0199100 PROTEIN"/>
    <property type="match status" value="1"/>
</dbReference>
<feature type="domain" description="Late embryogenesis abundant protein LEA-2 subgroup" evidence="7">
    <location>
        <begin position="119"/>
        <end position="224"/>
    </location>
</feature>
<dbReference type="EMBL" id="JBJUIK010000004">
    <property type="protein sequence ID" value="KAL3528623.1"/>
    <property type="molecule type" value="Genomic_DNA"/>
</dbReference>
<sequence>MADRVHPSAAAASKPAAVKGGANPTFPPTKSQLYNTTRPLYRPQPPLKRRRRHSRSCFCSCCLWTTLFIIIILLLVAIAGTVFWVLYRPHRPNFTVSSVYLARFNLTSTGVTSNFNLTLMARNPNKKIKFIYDPIDVSVLSNGIDIGDGTFPGFEHGTKNNTSLKTVISSSSSSQSLDSTDISTLRADLKNDQNSLPLKIQLNTKVKVKVGGFKTKKIGIRVNCDGIKVGVPTGKTPTSATTSNVRCKVDLRIKIWKWTF</sequence>
<feature type="region of interest" description="Disordered" evidence="5">
    <location>
        <begin position="1"/>
        <end position="47"/>
    </location>
</feature>
<keyword evidence="4 6" id="KW-0472">Membrane</keyword>
<keyword evidence="9" id="KW-1185">Reference proteome</keyword>